<sequence length="75" mass="7219">MRESVGKRRAAGIAIALLAFWAGSGGQAFADEPTPTPAPAPAATSSTDELTDMVMDALGGGAIAPAAGSVPAPPG</sequence>
<proteinExistence type="predicted"/>
<feature type="signal peptide" evidence="1">
    <location>
        <begin position="1"/>
        <end position="30"/>
    </location>
</feature>
<comment type="caution">
    <text evidence="2">The sequence shown here is derived from an EMBL/GenBank/DDBJ whole genome shotgun (WGS) entry which is preliminary data.</text>
</comment>
<dbReference type="RefSeq" id="WP_264068778.1">
    <property type="nucleotide sequence ID" value="NZ_JACKTY010000030.1"/>
</dbReference>
<feature type="chain" id="PRO_5046153814" evidence="1">
    <location>
        <begin position="31"/>
        <end position="75"/>
    </location>
</feature>
<keyword evidence="1" id="KW-0732">Signal</keyword>
<keyword evidence="3" id="KW-1185">Reference proteome</keyword>
<protein>
    <submittedName>
        <fullName evidence="2">Uncharacterized protein</fullName>
    </submittedName>
</protein>
<gene>
    <name evidence="2" type="ORF">H7J73_17250</name>
</gene>
<reference evidence="2 3" key="1">
    <citation type="journal article" date="2022" name="BMC Genomics">
        <title>Comparative genome analysis of mycobacteria focusing on tRNA and non-coding RNA.</title>
        <authorList>
            <person name="Behra P.R.K."/>
            <person name="Pettersson B.M.F."/>
            <person name="Ramesh M."/>
            <person name="Das S."/>
            <person name="Dasgupta S."/>
            <person name="Kirsebom L.A."/>
        </authorList>
    </citation>
    <scope>NUCLEOTIDE SEQUENCE [LARGE SCALE GENOMIC DNA]</scope>
    <source>
        <strain evidence="2 3">DSM 44078</strain>
    </source>
</reference>
<name>A0ABT3CEF5_9MYCO</name>
<accession>A0ABT3CEF5</accession>
<evidence type="ECO:0000313" key="2">
    <source>
        <dbReference type="EMBL" id="MCV7227772.1"/>
    </source>
</evidence>
<dbReference type="Proteomes" id="UP001526201">
    <property type="component" value="Unassembled WGS sequence"/>
</dbReference>
<evidence type="ECO:0000313" key="3">
    <source>
        <dbReference type="Proteomes" id="UP001526201"/>
    </source>
</evidence>
<evidence type="ECO:0000256" key="1">
    <source>
        <dbReference type="SAM" id="SignalP"/>
    </source>
</evidence>
<dbReference type="EMBL" id="JACKTY010000030">
    <property type="protein sequence ID" value="MCV7227772.1"/>
    <property type="molecule type" value="Genomic_DNA"/>
</dbReference>
<organism evidence="2 3">
    <name type="scientific">Mycolicibacterium komossense</name>
    <dbReference type="NCBI Taxonomy" id="1779"/>
    <lineage>
        <taxon>Bacteria</taxon>
        <taxon>Bacillati</taxon>
        <taxon>Actinomycetota</taxon>
        <taxon>Actinomycetes</taxon>
        <taxon>Mycobacteriales</taxon>
        <taxon>Mycobacteriaceae</taxon>
        <taxon>Mycolicibacterium</taxon>
    </lineage>
</organism>